<evidence type="ECO:0000259" key="2">
    <source>
        <dbReference type="Pfam" id="PF08241"/>
    </source>
</evidence>
<accession>A0ABW9JXD0</accession>
<dbReference type="GO" id="GO:0032259">
    <property type="term" value="P:methylation"/>
    <property type="evidence" value="ECO:0007669"/>
    <property type="project" value="UniProtKB-KW"/>
</dbReference>
<dbReference type="EC" id="2.1.1.-" evidence="3"/>
<evidence type="ECO:0000313" key="3">
    <source>
        <dbReference type="EMBL" id="MFN1215760.1"/>
    </source>
</evidence>
<dbReference type="CDD" id="cd02440">
    <property type="entry name" value="AdoMet_MTases"/>
    <property type="match status" value="1"/>
</dbReference>
<dbReference type="Gene3D" id="3.40.50.150">
    <property type="entry name" value="Vaccinia Virus protein VP39"/>
    <property type="match status" value="1"/>
</dbReference>
<feature type="chain" id="PRO_5047385775" evidence="1">
    <location>
        <begin position="28"/>
        <end position="236"/>
    </location>
</feature>
<gene>
    <name evidence="3" type="ORF">ACKW6Q_02125</name>
</gene>
<keyword evidence="3" id="KW-0489">Methyltransferase</keyword>
<dbReference type="InterPro" id="IPR029063">
    <property type="entry name" value="SAM-dependent_MTases_sf"/>
</dbReference>
<protein>
    <submittedName>
        <fullName evidence="3">Class I SAM-dependent methyltransferase</fullName>
        <ecNumber evidence="3">2.1.1.-</ecNumber>
    </submittedName>
</protein>
<keyword evidence="1" id="KW-0732">Signal</keyword>
<dbReference type="RefSeq" id="WP_409355536.1">
    <property type="nucleotide sequence ID" value="NZ_JBJXVJ010000001.1"/>
</dbReference>
<sequence length="236" mass="26771">MNRRKKEIPMTGGLLALLLTLSGKSIAQHTDHMHTKEKHSHTGHAFADKEAVAKMAKNFESDERDSMQHPMKIWQYMGSPAGKKIMDIGAATGYFSVKFAANGAYVIAADVSDAFQDYLKERIAKENIKNIELRKIPYNSPLLKENEADIVFLANTYHHIENRTDYFSKVKKGLSKNGELVIVDFFKAVYTDKVQAPAMEMRTSVDEIVFELKKSGFTSFEIEVNLLPYQYIIKAK</sequence>
<comment type="caution">
    <text evidence="3">The sequence shown here is derived from an EMBL/GenBank/DDBJ whole genome shotgun (WGS) entry which is preliminary data.</text>
</comment>
<feature type="domain" description="Methyltransferase type 11" evidence="2">
    <location>
        <begin position="87"/>
        <end position="182"/>
    </location>
</feature>
<dbReference type="GO" id="GO:0008168">
    <property type="term" value="F:methyltransferase activity"/>
    <property type="evidence" value="ECO:0007669"/>
    <property type="project" value="UniProtKB-KW"/>
</dbReference>
<proteinExistence type="predicted"/>
<evidence type="ECO:0000256" key="1">
    <source>
        <dbReference type="SAM" id="SignalP"/>
    </source>
</evidence>
<dbReference type="Proteomes" id="UP001634154">
    <property type="component" value="Unassembled WGS sequence"/>
</dbReference>
<dbReference type="Pfam" id="PF08241">
    <property type="entry name" value="Methyltransf_11"/>
    <property type="match status" value="1"/>
</dbReference>
<keyword evidence="3" id="KW-0808">Transferase</keyword>
<keyword evidence="4" id="KW-1185">Reference proteome</keyword>
<name>A0ABW9JXD0_9FLAO</name>
<organism evidence="3 4">
    <name type="scientific">Chryseobacterium kwangjuense</name>
    <dbReference type="NCBI Taxonomy" id="267125"/>
    <lineage>
        <taxon>Bacteria</taxon>
        <taxon>Pseudomonadati</taxon>
        <taxon>Bacteroidota</taxon>
        <taxon>Flavobacteriia</taxon>
        <taxon>Flavobacteriales</taxon>
        <taxon>Weeksellaceae</taxon>
        <taxon>Chryseobacterium group</taxon>
        <taxon>Chryseobacterium</taxon>
    </lineage>
</organism>
<dbReference type="InterPro" id="IPR013216">
    <property type="entry name" value="Methyltransf_11"/>
</dbReference>
<evidence type="ECO:0000313" key="4">
    <source>
        <dbReference type="Proteomes" id="UP001634154"/>
    </source>
</evidence>
<feature type="signal peptide" evidence="1">
    <location>
        <begin position="1"/>
        <end position="27"/>
    </location>
</feature>
<dbReference type="PANTHER" id="PTHR43861">
    <property type="entry name" value="TRANS-ACONITATE 2-METHYLTRANSFERASE-RELATED"/>
    <property type="match status" value="1"/>
</dbReference>
<dbReference type="EMBL" id="JBJXVJ010000001">
    <property type="protein sequence ID" value="MFN1215760.1"/>
    <property type="molecule type" value="Genomic_DNA"/>
</dbReference>
<dbReference type="SUPFAM" id="SSF53335">
    <property type="entry name" value="S-adenosyl-L-methionine-dependent methyltransferases"/>
    <property type="match status" value="1"/>
</dbReference>
<reference evidence="3 4" key="1">
    <citation type="submission" date="2024-12" db="EMBL/GenBank/DDBJ databases">
        <title>Draft genome sequence of Chryseobacterium kwangjuense AG447.</title>
        <authorList>
            <person name="Cheptsov V.S."/>
            <person name="Belov A."/>
            <person name="Zavarzina A.G."/>
        </authorList>
    </citation>
    <scope>NUCLEOTIDE SEQUENCE [LARGE SCALE GENOMIC DNA]</scope>
    <source>
        <strain evidence="3 4">AG447</strain>
    </source>
</reference>